<protein>
    <submittedName>
        <fullName evidence="1">Uncharacterized protein</fullName>
    </submittedName>
</protein>
<sequence>MKEIGEEVSNYPMNRTIIWKSRTRSFQYYIIEEGFYPPKPYLAYTRMPNHYPIPDNYVVETTYGKNKKTVTCFINYYNEKPYYKIKFGQDESECVYSGLSPTAVANSYLKAYNKKVADKERIKNLNFQGPIPTSKIDGIHLFGLQLLQIKSVRDSMKMTRNVKPFSEITDRMQIIRNKNFSIDILTRFKNQVEQHFNLKDKVVVNELVFKVNDSRFRIVYQPKEDDEMSRQLAIIQIMDNNLISRSTYRALAAIIQELPREGAISKELHKINHIMNENIPIHSIELQSLSESGLDDGLEIHITDPEIIREVESLLGKGATRSIKDVLKFLIPSMIEKGILNYSESTLHIRISGDGRNVGHRVKHVMVTFTILNKMNIFNSDSHFALLIYPGAESYNTLKIALISLIADLDDIKTGFTDGDGHQWNIELYFSADWKFLSICLGHKAANCTNFCLWCSIDKSQNGILETNGERQDYWSISKNIEEINQNYKSIPGHKYPPLFPMIPIHNWVVDELHLMLRIFDRLWTLVLSELRSTRSFNDQVRQTITSEMCRIHVKFNFWENQETKTWQFTSLAGNDKLKVLQNFNLNVVFNPQRAAIIRELWDGFIDLYNDMRSLTISGDQFHQKARQWLKLFLTRSQGNINSPEFVRGLYRPTDLTPYIHVLVYHVPEFIDIHRNIGLLAFSCSGVEKKNHDHVLHFFQRTMKDGGSENQKSAIVEIMECENRFNFFYTHNTLTDFKKDTTINNYSDAE</sequence>
<dbReference type="EMBL" id="LLXI01003901">
    <property type="protein sequence ID" value="PKY59999.1"/>
    <property type="molecule type" value="Genomic_DNA"/>
</dbReference>
<comment type="caution">
    <text evidence="1">The sequence shown here is derived from an EMBL/GenBank/DDBJ whole genome shotgun (WGS) entry which is preliminary data.</text>
</comment>
<dbReference type="PANTHER" id="PTHR31424:SF5">
    <property type="entry name" value="APPLE DOMAIN-CONTAINING PROTEIN"/>
    <property type="match status" value="1"/>
</dbReference>
<dbReference type="PANTHER" id="PTHR31424">
    <property type="entry name" value="PROTEIN CBG23806"/>
    <property type="match status" value="1"/>
</dbReference>
<keyword evidence="2" id="KW-1185">Reference proteome</keyword>
<dbReference type="VEuPathDB" id="FungiDB:RhiirA1_418594"/>
<accession>A0A2I1HM99</accession>
<gene>
    <name evidence="1" type="ORF">RhiirA4_483217</name>
</gene>
<proteinExistence type="predicted"/>
<dbReference type="VEuPathDB" id="FungiDB:FUN_000087"/>
<reference evidence="1 2" key="1">
    <citation type="submission" date="2015-10" db="EMBL/GenBank/DDBJ databases">
        <title>Genome analyses suggest a sexual origin of heterokaryosis in a supposedly ancient asexual fungus.</title>
        <authorList>
            <person name="Ropars J."/>
            <person name="Sedzielewska K."/>
            <person name="Noel J."/>
            <person name="Charron P."/>
            <person name="Farinelli L."/>
            <person name="Marton T."/>
            <person name="Kruger M."/>
            <person name="Pelin A."/>
            <person name="Brachmann A."/>
            <person name="Corradi N."/>
        </authorList>
    </citation>
    <scope>NUCLEOTIDE SEQUENCE [LARGE SCALE GENOMIC DNA]</scope>
    <source>
        <strain evidence="1 2">A4</strain>
    </source>
</reference>
<name>A0A2I1HM99_9GLOM</name>
<dbReference type="AlphaFoldDB" id="A0A2I1HM99"/>
<dbReference type="VEuPathDB" id="FungiDB:RhiirFUN_020734"/>
<evidence type="ECO:0000313" key="2">
    <source>
        <dbReference type="Proteomes" id="UP000234323"/>
    </source>
</evidence>
<evidence type="ECO:0000313" key="1">
    <source>
        <dbReference type="EMBL" id="PKY59999.1"/>
    </source>
</evidence>
<dbReference type="Proteomes" id="UP000234323">
    <property type="component" value="Unassembled WGS sequence"/>
</dbReference>
<organism evidence="1 2">
    <name type="scientific">Rhizophagus irregularis</name>
    <dbReference type="NCBI Taxonomy" id="588596"/>
    <lineage>
        <taxon>Eukaryota</taxon>
        <taxon>Fungi</taxon>
        <taxon>Fungi incertae sedis</taxon>
        <taxon>Mucoromycota</taxon>
        <taxon>Glomeromycotina</taxon>
        <taxon>Glomeromycetes</taxon>
        <taxon>Glomerales</taxon>
        <taxon>Glomeraceae</taxon>
        <taxon>Rhizophagus</taxon>
    </lineage>
</organism>